<dbReference type="InterPro" id="IPR029069">
    <property type="entry name" value="HotDog_dom_sf"/>
</dbReference>
<dbReference type="Gene3D" id="3.10.129.10">
    <property type="entry name" value="Hotdog Thioesterase"/>
    <property type="match status" value="1"/>
</dbReference>
<dbReference type="InterPro" id="IPR050563">
    <property type="entry name" value="4-hydroxybenzoyl-CoA_TE"/>
</dbReference>
<comment type="caution">
    <text evidence="1">The sequence shown here is derived from an EMBL/GenBank/DDBJ whole genome shotgun (WGS) entry which is preliminary data.</text>
</comment>
<accession>A0ABP9UD56</accession>
<dbReference type="PANTHER" id="PTHR31793:SF24">
    <property type="entry name" value="LONG-CHAIN ACYL-COA THIOESTERASE FADM"/>
    <property type="match status" value="1"/>
</dbReference>
<protein>
    <recommendedName>
        <fullName evidence="3">Acyl-CoA thioesterase</fullName>
    </recommendedName>
</protein>
<dbReference type="EMBL" id="BAABQU010000026">
    <property type="protein sequence ID" value="GAA5440696.1"/>
    <property type="molecule type" value="Genomic_DNA"/>
</dbReference>
<name>A0ABP9UD56_9DEIO</name>
<reference evidence="1 2" key="1">
    <citation type="submission" date="2024-02" db="EMBL/GenBank/DDBJ databases">
        <title>Deinococcus caeni NBRC 101312.</title>
        <authorList>
            <person name="Ichikawa N."/>
            <person name="Katano-Makiyama Y."/>
            <person name="Hidaka K."/>
        </authorList>
    </citation>
    <scope>NUCLEOTIDE SEQUENCE [LARGE SCALE GENOMIC DNA]</scope>
    <source>
        <strain evidence="1 2">NBRC 101312</strain>
    </source>
</reference>
<dbReference type="SUPFAM" id="SSF54637">
    <property type="entry name" value="Thioesterase/thiol ester dehydrase-isomerase"/>
    <property type="match status" value="1"/>
</dbReference>
<sequence length="195" mass="20711">MGGVRNGRSGAPGKLPSGRFPLASAVRRRCGQLLYTVGMTVASEVESGAAAAGGGRIPALNWGDAHRTVIQLRYGDLDAMGHVNNARYAEFLEVARMDLSRALDLRDADDRSVLARLELDYVRDIRLGQEVVIETLIERLGRTSWTGVARILADGVPCAFARSVQVRVDDQGAPLAIPAGFAGQVAPVMVRGAGS</sequence>
<evidence type="ECO:0000313" key="2">
    <source>
        <dbReference type="Proteomes" id="UP001423409"/>
    </source>
</evidence>
<evidence type="ECO:0000313" key="1">
    <source>
        <dbReference type="EMBL" id="GAA5440696.1"/>
    </source>
</evidence>
<dbReference type="Pfam" id="PF13279">
    <property type="entry name" value="4HBT_2"/>
    <property type="match status" value="1"/>
</dbReference>
<keyword evidence="2" id="KW-1185">Reference proteome</keyword>
<organism evidence="1 2">
    <name type="scientific">Deinococcus caeni</name>
    <dbReference type="NCBI Taxonomy" id="569127"/>
    <lineage>
        <taxon>Bacteria</taxon>
        <taxon>Thermotogati</taxon>
        <taxon>Deinococcota</taxon>
        <taxon>Deinococci</taxon>
        <taxon>Deinococcales</taxon>
        <taxon>Deinococcaceae</taxon>
        <taxon>Deinococcus</taxon>
    </lineage>
</organism>
<dbReference type="Proteomes" id="UP001423409">
    <property type="component" value="Unassembled WGS sequence"/>
</dbReference>
<evidence type="ECO:0008006" key="3">
    <source>
        <dbReference type="Google" id="ProtNLM"/>
    </source>
</evidence>
<gene>
    <name evidence="1" type="ORF">Dcae01_02214</name>
</gene>
<dbReference type="PANTHER" id="PTHR31793">
    <property type="entry name" value="4-HYDROXYBENZOYL-COA THIOESTERASE FAMILY MEMBER"/>
    <property type="match status" value="1"/>
</dbReference>
<proteinExistence type="predicted"/>
<dbReference type="CDD" id="cd00586">
    <property type="entry name" value="4HBT"/>
    <property type="match status" value="1"/>
</dbReference>